<sequence length="491" mass="55089">MADQSSLLVFPDTNVLIQGRALKEQAWGELGRDTIDIMLSGPVIRELDRLKNRPGRVGKAARSMSTKVRELMSSTDRAEVLREAAPQVTLRLAPGTPNLAKAREEIDLTHDDQAIINQALASLDAGSDVVLLTDDNFAAMTAEHFGLPVQMLPAHWLKEPEPDDSAKELARKDDEIARLKMAEPMLQLRFVDQSGSQIDRLEVTMKRYHPVSSADVERLMERVMALAPMATLTPTPVQAPEPRRTAKGLDISSLAYTGSVMPLTQSAIEKYQEEYREWVGSVRSKIAEFHAEWNRRREWPQAIFCVQNSGSRPAADVLVEIAASGSFGLSGKRNTEPDPRKKSANWLALPFPPEPPRRKSRAEMLMATSLFDRDPFLSLPPAPVFPTAASMRRDDDAFYWREGRSDPVSTMALECKSFRHGREEEDFSFCVWAKDAEDVRGLIVGRVSASNIREPFQKHLPLRIKFEDRDCLDLAETLVEDFGRRLASRGK</sequence>
<gene>
    <name evidence="3" type="ORF">AX777_25390</name>
</gene>
<accession>A0A177JLF5</accession>
<dbReference type="RefSeq" id="WP_063976709.1">
    <property type="nucleotide sequence ID" value="NZ_LSTR01000043.1"/>
</dbReference>
<dbReference type="Pfam" id="PF13638">
    <property type="entry name" value="PIN_4"/>
    <property type="match status" value="1"/>
</dbReference>
<dbReference type="OrthoDB" id="7056217at2"/>
<dbReference type="EMBL" id="LSTR01000043">
    <property type="protein sequence ID" value="OAH42169.1"/>
    <property type="molecule type" value="Genomic_DNA"/>
</dbReference>
<organism evidence="3 4">
    <name type="scientific">Sphingobium yanoikuyae</name>
    <name type="common">Sphingomonas yanoikuyae</name>
    <dbReference type="NCBI Taxonomy" id="13690"/>
    <lineage>
        <taxon>Bacteria</taxon>
        <taxon>Pseudomonadati</taxon>
        <taxon>Pseudomonadota</taxon>
        <taxon>Alphaproteobacteria</taxon>
        <taxon>Sphingomonadales</taxon>
        <taxon>Sphingomonadaceae</taxon>
        <taxon>Sphingobium</taxon>
    </lineage>
</organism>
<dbReference type="InterPro" id="IPR002716">
    <property type="entry name" value="PIN_dom"/>
</dbReference>
<reference evidence="3 4" key="1">
    <citation type="submission" date="2016-02" db="EMBL/GenBank/DDBJ databases">
        <authorList>
            <person name="Wen L."/>
            <person name="He K."/>
            <person name="Yang H."/>
        </authorList>
    </citation>
    <scope>NUCLEOTIDE SEQUENCE [LARGE SCALE GENOMIC DNA]</scope>
    <source>
        <strain evidence="3 4">CD09_2</strain>
    </source>
</reference>
<name>A0A177JLF5_SPHYA</name>
<feature type="domain" description="PIN" evidence="2">
    <location>
        <begin position="11"/>
        <end position="150"/>
    </location>
</feature>
<proteinExistence type="predicted"/>
<feature type="region of interest" description="Disordered" evidence="1">
    <location>
        <begin position="329"/>
        <end position="358"/>
    </location>
</feature>
<evidence type="ECO:0000313" key="4">
    <source>
        <dbReference type="Proteomes" id="UP000077262"/>
    </source>
</evidence>
<evidence type="ECO:0000256" key="1">
    <source>
        <dbReference type="SAM" id="MobiDB-lite"/>
    </source>
</evidence>
<dbReference type="Proteomes" id="UP000077262">
    <property type="component" value="Unassembled WGS sequence"/>
</dbReference>
<dbReference type="SUPFAM" id="SSF88723">
    <property type="entry name" value="PIN domain-like"/>
    <property type="match status" value="1"/>
</dbReference>
<comment type="caution">
    <text evidence="3">The sequence shown here is derived from an EMBL/GenBank/DDBJ whole genome shotgun (WGS) entry which is preliminary data.</text>
</comment>
<dbReference type="Gene3D" id="3.40.50.1010">
    <property type="entry name" value="5'-nuclease"/>
    <property type="match status" value="1"/>
</dbReference>
<protein>
    <recommendedName>
        <fullName evidence="2">PIN domain-containing protein</fullName>
    </recommendedName>
</protein>
<dbReference type="AlphaFoldDB" id="A0A177JLF5"/>
<evidence type="ECO:0000259" key="2">
    <source>
        <dbReference type="Pfam" id="PF13638"/>
    </source>
</evidence>
<evidence type="ECO:0000313" key="3">
    <source>
        <dbReference type="EMBL" id="OAH42169.1"/>
    </source>
</evidence>
<dbReference type="InterPro" id="IPR029060">
    <property type="entry name" value="PIN-like_dom_sf"/>
</dbReference>